<feature type="chain" id="PRO_5045791264" evidence="4">
    <location>
        <begin position="21"/>
        <end position="130"/>
    </location>
</feature>
<feature type="compositionally biased region" description="Basic and acidic residues" evidence="3">
    <location>
        <begin position="90"/>
        <end position="108"/>
    </location>
</feature>
<dbReference type="Gene3D" id="3.10.450.30">
    <property type="entry name" value="Microbial ribonucleases"/>
    <property type="match status" value="1"/>
</dbReference>
<keyword evidence="2" id="KW-0378">Hydrolase</keyword>
<dbReference type="InterPro" id="IPR000026">
    <property type="entry name" value="N1-like"/>
</dbReference>
<keyword evidence="1" id="KW-0540">Nuclease</keyword>
<reference evidence="6" key="1">
    <citation type="journal article" date="2019" name="Int. J. Syst. Evol. Microbiol.">
        <title>The Global Catalogue of Microorganisms (GCM) 10K type strain sequencing project: providing services to taxonomists for standard genome sequencing and annotation.</title>
        <authorList>
            <consortium name="The Broad Institute Genomics Platform"/>
            <consortium name="The Broad Institute Genome Sequencing Center for Infectious Disease"/>
            <person name="Wu L."/>
            <person name="Ma J."/>
        </authorList>
    </citation>
    <scope>NUCLEOTIDE SEQUENCE [LARGE SCALE GENOMIC DNA]</scope>
    <source>
        <strain evidence="6">JCM 11574</strain>
    </source>
</reference>
<dbReference type="InterPro" id="IPR016191">
    <property type="entry name" value="Ribonuclease/ribotoxin"/>
</dbReference>
<evidence type="ECO:0000256" key="4">
    <source>
        <dbReference type="SAM" id="SignalP"/>
    </source>
</evidence>
<name>A0ABP6MZX3_9ACTN</name>
<keyword evidence="6" id="KW-1185">Reference proteome</keyword>
<accession>A0ABP6MZX3</accession>
<evidence type="ECO:0000256" key="2">
    <source>
        <dbReference type="ARBA" id="ARBA00022801"/>
    </source>
</evidence>
<comment type="caution">
    <text evidence="5">The sequence shown here is derived from an EMBL/GenBank/DDBJ whole genome shotgun (WGS) entry which is preliminary data.</text>
</comment>
<feature type="region of interest" description="Disordered" evidence="3">
    <location>
        <begin position="51"/>
        <end position="108"/>
    </location>
</feature>
<evidence type="ECO:0000256" key="3">
    <source>
        <dbReference type="SAM" id="MobiDB-lite"/>
    </source>
</evidence>
<gene>
    <name evidence="5" type="ORF">GCM10010521_17380</name>
</gene>
<evidence type="ECO:0000313" key="6">
    <source>
        <dbReference type="Proteomes" id="UP001500893"/>
    </source>
</evidence>
<evidence type="ECO:0000256" key="1">
    <source>
        <dbReference type="ARBA" id="ARBA00022722"/>
    </source>
</evidence>
<proteinExistence type="predicted"/>
<keyword evidence="4" id="KW-0732">Signal</keyword>
<dbReference type="Pfam" id="PF00545">
    <property type="entry name" value="Ribonuclease"/>
    <property type="match status" value="1"/>
</dbReference>
<protein>
    <submittedName>
        <fullName evidence="5">Uncharacterized protein</fullName>
    </submittedName>
</protein>
<sequence length="130" mass="13409">MAVASASVAAAVLFAPTASAIGHVGAAPVSPSGVVSSAVVPQSAWDTLTKIDAGQWPPNDGSGTRGGAVWANREGTLPRNDAAGNPIGYREWDVNPKRPGQGRDAERIVTGDDGSAWYTGDLFATFTRMR</sequence>
<evidence type="ECO:0000313" key="5">
    <source>
        <dbReference type="EMBL" id="GAA3131983.1"/>
    </source>
</evidence>
<dbReference type="EMBL" id="BAAAVM010000021">
    <property type="protein sequence ID" value="GAA3131983.1"/>
    <property type="molecule type" value="Genomic_DNA"/>
</dbReference>
<dbReference type="Proteomes" id="UP001500893">
    <property type="component" value="Unassembled WGS sequence"/>
</dbReference>
<organism evidence="5 6">
    <name type="scientific">Streptomyces rameus</name>
    <dbReference type="NCBI Taxonomy" id="68261"/>
    <lineage>
        <taxon>Bacteria</taxon>
        <taxon>Bacillati</taxon>
        <taxon>Actinomycetota</taxon>
        <taxon>Actinomycetes</taxon>
        <taxon>Kitasatosporales</taxon>
        <taxon>Streptomycetaceae</taxon>
        <taxon>Streptomyces</taxon>
    </lineage>
</organism>
<feature type="signal peptide" evidence="4">
    <location>
        <begin position="1"/>
        <end position="20"/>
    </location>
</feature>
<dbReference type="SUPFAM" id="SSF53933">
    <property type="entry name" value="Microbial ribonucleases"/>
    <property type="match status" value="1"/>
</dbReference>